<keyword evidence="1" id="KW-0479">Metal-binding</keyword>
<dbReference type="PANTHER" id="PTHR12736">
    <property type="entry name" value="LANC-LIKE PROTEIN"/>
    <property type="match status" value="1"/>
</dbReference>
<dbReference type="InterPro" id="IPR025410">
    <property type="entry name" value="Lant_dehyd"/>
</dbReference>
<dbReference type="RefSeq" id="WP_220194735.1">
    <property type="nucleotide sequence ID" value="NZ_BNJF01000001.1"/>
</dbReference>
<feature type="domain" description="Lantibiotic biosynthesis protein dehydration" evidence="2">
    <location>
        <begin position="237"/>
        <end position="614"/>
    </location>
</feature>
<dbReference type="PIRSF" id="PIRSF037228">
    <property type="entry name" value="Lant_mod_RumM"/>
    <property type="match status" value="1"/>
</dbReference>
<dbReference type="SMART" id="SM01260">
    <property type="entry name" value="LANC_like"/>
    <property type="match status" value="1"/>
</dbReference>
<dbReference type="Pfam" id="PF13575">
    <property type="entry name" value="DUF4135"/>
    <property type="match status" value="1"/>
</dbReference>
<keyword evidence="4" id="KW-1185">Reference proteome</keyword>
<dbReference type="InterPro" id="IPR007822">
    <property type="entry name" value="LANC-like"/>
</dbReference>
<evidence type="ECO:0000256" key="1">
    <source>
        <dbReference type="PIRSR" id="PIRSR607822-1"/>
    </source>
</evidence>
<protein>
    <submittedName>
        <fullName evidence="3">Lanthionine synthetase</fullName>
    </submittedName>
</protein>
<dbReference type="InterPro" id="IPR017146">
    <property type="entry name" value="Lanti_2_LanM"/>
</dbReference>
<dbReference type="GO" id="GO:0046872">
    <property type="term" value="F:metal ion binding"/>
    <property type="evidence" value="ECO:0007669"/>
    <property type="project" value="UniProtKB-KW"/>
</dbReference>
<feature type="binding site" evidence="1">
    <location>
        <position position="1006"/>
    </location>
    <ligand>
        <name>Zn(2+)</name>
        <dbReference type="ChEBI" id="CHEBI:29105"/>
    </ligand>
</feature>
<accession>A0A8J3MT10</accession>
<dbReference type="SUPFAM" id="SSF158745">
    <property type="entry name" value="LanC-like"/>
    <property type="match status" value="1"/>
</dbReference>
<dbReference type="AlphaFoldDB" id="A0A8J3MT10"/>
<dbReference type="EMBL" id="BNJF01000001">
    <property type="protein sequence ID" value="GHO45401.1"/>
    <property type="molecule type" value="Genomic_DNA"/>
</dbReference>
<dbReference type="CDD" id="cd04792">
    <property type="entry name" value="LanM-like"/>
    <property type="match status" value="1"/>
</dbReference>
<sequence length="1094" mass="123016">MDTKEKSTTPVKPQDRYKSANWYRALTLAERVALLTSNNQLFDASIPISEQSRQRLGRWKEQRPFNEGTYFEQRLALMGLNEEQFLQLINLPPEVLQASSAGIPEWLRWLFSVFQDGRLPDKEMVQALDDEQNAMSRSFLAALVPLLSKSWKDLQAGIDQLEQRYTHLPFDRKQISATIFANLPSLLLHKAGKTFILELNVARVQGQLQGDTPEQRFQSFIRRLCKKEHMLDFLEEYAVLARLLVEGCMSWLETQLELLERICLDWEVIRETFCPDTDPGILVEIQSGKGDTHRGGRSVATLRWNSGFHLVYKPRSFATDIHFKNILSWLNEKGFQPEFRSLKMLDRGTYGWVEFISPSPCNSVEDVERFYKRQGGYLALLYALHAGDFHADNLIACGEHPFLIDLEVLFLPQVKELPRDETSETEEPELDAPPHTVLHVGMLPNRIWSGDDNAGVDISALGGKSGQLSPVPVAVVQGAGTDEMRIEHERLGMVLGQNLPTLQNEAIDVAAYSGCLVAGFADVYRLMLAHREEFQTRLITQFAEVEVRCLPRNTQLYDVVLEHSYHPNMLRDALERDRLFDRLWFNTNEISQLKPLFNDEVADLWEGDIPFFYTGASTHNLYNGHGGCIPEFFERSGIELVQEIVTSLNEADLERQCWITRSTFINLGLPSKNLYPSLKFEPTTEPYSRERVLATALAAGDRLLVLKLENGEFLDWLSIATRGANRWGLYPSDIDLYNGQAGIIFYLAYLGNLTGEEKYSVVAKHALRMLRRQVKYRLQQDQRVNIGGYSGIGAYVYLLSHLGTLWNDPALFAEAEKYVETLAQEVRQDEMYDMMGGAAGCIAALLSLYHAHPSEATLAAARICGERLLEKSTPQEAGIGWITAQETVALAGMAHGNAGIALNLLRLAHATGDQRFTDAALQAFAYERYLFSPEMKNWPDLRTGGEKLSKQDMYRMTVWCHGAAGIALARMGCLRYHDDEAIRQEIETGLQTTLAKGLGNSHSLCHGDLGNIDILLTATEVLGGTEYLSRVESATPKLLDSIARQGWVSGGPMGLETPGMMLGLSGAGYTWLRLAFPGRVPSVLLLEPPIVKTK</sequence>
<dbReference type="GO" id="GO:0031179">
    <property type="term" value="P:peptide modification"/>
    <property type="evidence" value="ECO:0007669"/>
    <property type="project" value="InterPro"/>
</dbReference>
<feature type="binding site" evidence="1">
    <location>
        <position position="1005"/>
    </location>
    <ligand>
        <name>Zn(2+)</name>
        <dbReference type="ChEBI" id="CHEBI:29105"/>
    </ligand>
</feature>
<comment type="caution">
    <text evidence="3">The sequence shown here is derived from an EMBL/GenBank/DDBJ whole genome shotgun (WGS) entry which is preliminary data.</text>
</comment>
<dbReference type="Proteomes" id="UP000612362">
    <property type="component" value="Unassembled WGS sequence"/>
</dbReference>
<name>A0A8J3MT10_9CHLR</name>
<dbReference type="Gene3D" id="1.50.10.20">
    <property type="match status" value="1"/>
</dbReference>
<feature type="binding site" evidence="1">
    <location>
        <position position="960"/>
    </location>
    <ligand>
        <name>Zn(2+)</name>
        <dbReference type="ChEBI" id="CHEBI:29105"/>
    </ligand>
</feature>
<organism evidence="3 4">
    <name type="scientific">Ktedonospora formicarum</name>
    <dbReference type="NCBI Taxonomy" id="2778364"/>
    <lineage>
        <taxon>Bacteria</taxon>
        <taxon>Bacillati</taxon>
        <taxon>Chloroflexota</taxon>
        <taxon>Ktedonobacteria</taxon>
        <taxon>Ktedonobacterales</taxon>
        <taxon>Ktedonobacteraceae</taxon>
        <taxon>Ktedonospora</taxon>
    </lineage>
</organism>
<evidence type="ECO:0000313" key="4">
    <source>
        <dbReference type="Proteomes" id="UP000612362"/>
    </source>
</evidence>
<proteinExistence type="predicted"/>
<evidence type="ECO:0000313" key="3">
    <source>
        <dbReference type="EMBL" id="GHO45401.1"/>
    </source>
</evidence>
<dbReference type="NCBIfam" id="TIGR03897">
    <property type="entry name" value="lanti_2_LanM"/>
    <property type="match status" value="1"/>
</dbReference>
<keyword evidence="1" id="KW-0862">Zinc</keyword>
<dbReference type="GO" id="GO:0005886">
    <property type="term" value="C:plasma membrane"/>
    <property type="evidence" value="ECO:0007669"/>
    <property type="project" value="TreeGrafter"/>
</dbReference>
<evidence type="ECO:0000259" key="2">
    <source>
        <dbReference type="Pfam" id="PF13575"/>
    </source>
</evidence>
<gene>
    <name evidence="3" type="ORF">KSX_35640</name>
</gene>
<dbReference type="Pfam" id="PF05147">
    <property type="entry name" value="LANC_like"/>
    <property type="match status" value="1"/>
</dbReference>
<reference evidence="3" key="1">
    <citation type="submission" date="2020-10" db="EMBL/GenBank/DDBJ databases">
        <title>Taxonomic study of unclassified bacteria belonging to the class Ktedonobacteria.</title>
        <authorList>
            <person name="Yabe S."/>
            <person name="Wang C.M."/>
            <person name="Zheng Y."/>
            <person name="Sakai Y."/>
            <person name="Cavaletti L."/>
            <person name="Monciardini P."/>
            <person name="Donadio S."/>
        </authorList>
    </citation>
    <scope>NUCLEOTIDE SEQUENCE</scope>
    <source>
        <strain evidence="3">SOSP1-1</strain>
    </source>
</reference>
<dbReference type="PRINTS" id="PR01950">
    <property type="entry name" value="LANCSUPER"/>
</dbReference>
<dbReference type="PANTHER" id="PTHR12736:SF7">
    <property type="entry name" value="LANC-LIKE PROTEIN 3"/>
    <property type="match status" value="1"/>
</dbReference>